<dbReference type="InterPro" id="IPR003594">
    <property type="entry name" value="HATPase_dom"/>
</dbReference>
<dbReference type="GO" id="GO:0000155">
    <property type="term" value="F:phosphorelay sensor kinase activity"/>
    <property type="evidence" value="ECO:0007669"/>
    <property type="project" value="InterPro"/>
</dbReference>
<dbReference type="Pfam" id="PF13424">
    <property type="entry name" value="TPR_12"/>
    <property type="match status" value="2"/>
</dbReference>
<protein>
    <recommendedName>
        <fullName evidence="3">histidine kinase</fullName>
        <ecNumber evidence="3">2.7.13.3</ecNumber>
    </recommendedName>
</protein>
<dbReference type="SUPFAM" id="SSF47384">
    <property type="entry name" value="Homodimeric domain of signal transducing histidine kinase"/>
    <property type="match status" value="1"/>
</dbReference>
<evidence type="ECO:0000256" key="3">
    <source>
        <dbReference type="ARBA" id="ARBA00012438"/>
    </source>
</evidence>
<name>F4L3N4_HALH1</name>
<evidence type="ECO:0000256" key="4">
    <source>
        <dbReference type="ARBA" id="ARBA00022475"/>
    </source>
</evidence>
<keyword evidence="9" id="KW-0802">TPR repeat</keyword>
<dbReference type="InterPro" id="IPR036890">
    <property type="entry name" value="HATPase_C_sf"/>
</dbReference>
<dbReference type="PANTHER" id="PTHR44936:SF10">
    <property type="entry name" value="SENSOR PROTEIN RSTB"/>
    <property type="match status" value="1"/>
</dbReference>
<keyword evidence="11" id="KW-0812">Transmembrane</keyword>
<feature type="signal peptide" evidence="12">
    <location>
        <begin position="1"/>
        <end position="21"/>
    </location>
</feature>
<dbReference type="KEGG" id="hhy:Halhy_6162"/>
<evidence type="ECO:0000256" key="1">
    <source>
        <dbReference type="ARBA" id="ARBA00000085"/>
    </source>
</evidence>
<comment type="catalytic activity">
    <reaction evidence="1">
        <text>ATP + protein L-histidine = ADP + protein N-phospho-L-histidine.</text>
        <dbReference type="EC" id="2.7.13.3"/>
    </reaction>
</comment>
<dbReference type="AlphaFoldDB" id="F4L3N4"/>
<dbReference type="CDD" id="cd00082">
    <property type="entry name" value="HisKA"/>
    <property type="match status" value="1"/>
</dbReference>
<dbReference type="SMART" id="SM00388">
    <property type="entry name" value="HisKA"/>
    <property type="match status" value="1"/>
</dbReference>
<evidence type="ECO:0000256" key="11">
    <source>
        <dbReference type="SAM" id="Phobius"/>
    </source>
</evidence>
<evidence type="ECO:0000256" key="5">
    <source>
        <dbReference type="ARBA" id="ARBA00022679"/>
    </source>
</evidence>
<dbReference type="InterPro" id="IPR005467">
    <property type="entry name" value="His_kinase_dom"/>
</dbReference>
<keyword evidence="8 14" id="KW-0067">ATP-binding</keyword>
<dbReference type="PANTHER" id="PTHR44936">
    <property type="entry name" value="SENSOR PROTEIN CREC"/>
    <property type="match status" value="1"/>
</dbReference>
<dbReference type="eggNOG" id="COG4191">
    <property type="taxonomic scope" value="Bacteria"/>
</dbReference>
<evidence type="ECO:0000313" key="14">
    <source>
        <dbReference type="EMBL" id="AEE53984.1"/>
    </source>
</evidence>
<evidence type="ECO:0000259" key="13">
    <source>
        <dbReference type="PROSITE" id="PS50109"/>
    </source>
</evidence>
<sequence>MPNRFLFFLYLLLACSWGIPAQNTADSLIQLLPQTKNDTARARLYKAITDNLEDRTQALVYAKKGLDLAKKMKWSKAIGVFNGIFGRIYTDQGDYDKAEPYLRGEINIHQQNRDSANIASAFNALGNLYLRQGQSSPALNAYLQALKIAEPAKLTTLSPIILGNISIIYSDQSHFDKAFSYVYKALRQNQKNKDTLGIASNLAGLANMYQLKTDTAKALTYYQRSIELLSRIKTALPELAEAYQNQALLYRSSRQKLERQLQAQAIWDQSLPAHQLSITNLGNIAWGYLDIAKQDAKQKSAALQQATSFYQRAESLADSVKDEGNLHYLLSLKAVLEAAKGNHAEAYDAMYQYHVQYDSIYSQESKNKLAEAESNFFLEKKDAEIAIQKLTISNQRKIQWAFALGSLLLVVIAFLFYRLSQIRRKSNQQLLELNQSLDRANRQKAQLLAVLSHDLRHPLSNLISLLHLQKNAPDLLTPEIASQNQARITTNTEMLLENLENMLLWSKEQMNQASVERQNVSVVDLFQRLYSTFSGQDQLQWELDCPADFEICTDSNYLWIVLQNLSSNASKALKNQSDGKIKWKAWSSGSQKYLSIEDNGPGFPPNILQGSTEVQNEILLNGFGLQVVHDFAQKLGIVLQFENVPGAGAKVILKMQP</sequence>
<reference key="2">
    <citation type="submission" date="2011-04" db="EMBL/GenBank/DDBJ databases">
        <title>Complete sequence of chromosome of Haliscomenobacter hydrossis DSM 1100.</title>
        <authorList>
            <consortium name="US DOE Joint Genome Institute (JGI-PGF)"/>
            <person name="Lucas S."/>
            <person name="Han J."/>
            <person name="Lapidus A."/>
            <person name="Bruce D."/>
            <person name="Goodwin L."/>
            <person name="Pitluck S."/>
            <person name="Peters L."/>
            <person name="Kyrpides N."/>
            <person name="Mavromatis K."/>
            <person name="Ivanova N."/>
            <person name="Ovchinnikova G."/>
            <person name="Pagani I."/>
            <person name="Daligault H."/>
            <person name="Detter J.C."/>
            <person name="Han C."/>
            <person name="Land M."/>
            <person name="Hauser L."/>
            <person name="Markowitz V."/>
            <person name="Cheng J.-F."/>
            <person name="Hugenholtz P."/>
            <person name="Woyke T."/>
            <person name="Wu D."/>
            <person name="Verbarg S."/>
            <person name="Frueling A."/>
            <person name="Brambilla E."/>
            <person name="Klenk H.-P."/>
            <person name="Eisen J.A."/>
        </authorList>
    </citation>
    <scope>NUCLEOTIDE SEQUENCE</scope>
    <source>
        <strain>DSM 1100</strain>
    </source>
</reference>
<dbReference type="SUPFAM" id="SSF55874">
    <property type="entry name" value="ATPase domain of HSP90 chaperone/DNA topoisomerase II/histidine kinase"/>
    <property type="match status" value="1"/>
</dbReference>
<keyword evidence="11" id="KW-0472">Membrane</keyword>
<dbReference type="EMBL" id="CP002691">
    <property type="protein sequence ID" value="AEE53984.1"/>
    <property type="molecule type" value="Genomic_DNA"/>
</dbReference>
<feature type="domain" description="Histidine kinase" evidence="13">
    <location>
        <begin position="450"/>
        <end position="657"/>
    </location>
</feature>
<reference evidence="14 15" key="1">
    <citation type="journal article" date="2011" name="Stand. Genomic Sci.">
        <title>Complete genome sequence of Haliscomenobacter hydrossis type strain (O).</title>
        <authorList>
            <consortium name="US DOE Joint Genome Institute (JGI-PGF)"/>
            <person name="Daligault H."/>
            <person name="Lapidus A."/>
            <person name="Zeytun A."/>
            <person name="Nolan M."/>
            <person name="Lucas S."/>
            <person name="Del Rio T.G."/>
            <person name="Tice H."/>
            <person name="Cheng J.F."/>
            <person name="Tapia R."/>
            <person name="Han C."/>
            <person name="Goodwin L."/>
            <person name="Pitluck S."/>
            <person name="Liolios K."/>
            <person name="Pagani I."/>
            <person name="Ivanova N."/>
            <person name="Huntemann M."/>
            <person name="Mavromatis K."/>
            <person name="Mikhailova N."/>
            <person name="Pati A."/>
            <person name="Chen A."/>
            <person name="Palaniappan K."/>
            <person name="Land M."/>
            <person name="Hauser L."/>
            <person name="Brambilla E.M."/>
            <person name="Rohde M."/>
            <person name="Verbarg S."/>
            <person name="Goker M."/>
            <person name="Bristow J."/>
            <person name="Eisen J.A."/>
            <person name="Markowitz V."/>
            <person name="Hugenholtz P."/>
            <person name="Kyrpides N.C."/>
            <person name="Klenk H.P."/>
            <person name="Woyke T."/>
        </authorList>
    </citation>
    <scope>NUCLEOTIDE SEQUENCE [LARGE SCALE GENOMIC DNA]</scope>
    <source>
        <strain evidence="15">ATCC 27775 / DSM 1100 / LMG 10767 / O</strain>
    </source>
</reference>
<dbReference type="STRING" id="760192.Halhy_6162"/>
<evidence type="ECO:0000256" key="2">
    <source>
        <dbReference type="ARBA" id="ARBA00004651"/>
    </source>
</evidence>
<evidence type="ECO:0000256" key="7">
    <source>
        <dbReference type="ARBA" id="ARBA00022777"/>
    </source>
</evidence>
<dbReference type="InterPro" id="IPR050980">
    <property type="entry name" value="2C_sensor_his_kinase"/>
</dbReference>
<evidence type="ECO:0000256" key="8">
    <source>
        <dbReference type="ARBA" id="ARBA00022840"/>
    </source>
</evidence>
<dbReference type="PROSITE" id="PS50109">
    <property type="entry name" value="HIS_KIN"/>
    <property type="match status" value="1"/>
</dbReference>
<gene>
    <name evidence="14" type="ordered locus">Halhy_6162</name>
</gene>
<keyword evidence="7" id="KW-0418">Kinase</keyword>
<dbReference type="InterPro" id="IPR036097">
    <property type="entry name" value="HisK_dim/P_sf"/>
</dbReference>
<dbReference type="Gene3D" id="1.10.287.130">
    <property type="match status" value="1"/>
</dbReference>
<comment type="subcellular location">
    <subcellularLocation>
        <location evidence="2">Cell membrane</location>
        <topology evidence="2">Multi-pass membrane protein</topology>
    </subcellularLocation>
</comment>
<proteinExistence type="predicted"/>
<dbReference type="InterPro" id="IPR019734">
    <property type="entry name" value="TPR_rpt"/>
</dbReference>
<dbReference type="InterPro" id="IPR003661">
    <property type="entry name" value="HisK_dim/P_dom"/>
</dbReference>
<dbReference type="eggNOG" id="COG0457">
    <property type="taxonomic scope" value="Bacteria"/>
</dbReference>
<evidence type="ECO:0000256" key="12">
    <source>
        <dbReference type="SAM" id="SignalP"/>
    </source>
</evidence>
<dbReference type="Gene3D" id="3.30.565.10">
    <property type="entry name" value="Histidine kinase-like ATPase, C-terminal domain"/>
    <property type="match status" value="1"/>
</dbReference>
<evidence type="ECO:0000313" key="15">
    <source>
        <dbReference type="Proteomes" id="UP000008461"/>
    </source>
</evidence>
<feature type="repeat" description="TPR" evidence="9">
    <location>
        <begin position="119"/>
        <end position="152"/>
    </location>
</feature>
<evidence type="ECO:0000256" key="9">
    <source>
        <dbReference type="PROSITE-ProRule" id="PRU00339"/>
    </source>
</evidence>
<dbReference type="GO" id="GO:0005886">
    <property type="term" value="C:plasma membrane"/>
    <property type="evidence" value="ECO:0007669"/>
    <property type="project" value="UniProtKB-SubCell"/>
</dbReference>
<dbReference type="Proteomes" id="UP000008461">
    <property type="component" value="Chromosome"/>
</dbReference>
<dbReference type="PROSITE" id="PS51257">
    <property type="entry name" value="PROKAR_LIPOPROTEIN"/>
    <property type="match status" value="1"/>
</dbReference>
<dbReference type="Pfam" id="PF02518">
    <property type="entry name" value="HATPase_c"/>
    <property type="match status" value="1"/>
</dbReference>
<keyword evidence="12" id="KW-0732">Signal</keyword>
<organism evidence="14 15">
    <name type="scientific">Haliscomenobacter hydrossis (strain ATCC 27775 / DSM 1100 / LMG 10767 / O)</name>
    <dbReference type="NCBI Taxonomy" id="760192"/>
    <lineage>
        <taxon>Bacteria</taxon>
        <taxon>Pseudomonadati</taxon>
        <taxon>Bacteroidota</taxon>
        <taxon>Saprospiria</taxon>
        <taxon>Saprospirales</taxon>
        <taxon>Haliscomenobacteraceae</taxon>
        <taxon>Haliscomenobacter</taxon>
    </lineage>
</organism>
<keyword evidence="4" id="KW-1003">Cell membrane</keyword>
<keyword evidence="6" id="KW-0547">Nucleotide-binding</keyword>
<dbReference type="GO" id="GO:0005524">
    <property type="term" value="F:ATP binding"/>
    <property type="evidence" value="ECO:0007669"/>
    <property type="project" value="UniProtKB-KW"/>
</dbReference>
<feature type="chain" id="PRO_5003317506" description="histidine kinase" evidence="12">
    <location>
        <begin position="22"/>
        <end position="657"/>
    </location>
</feature>
<keyword evidence="15" id="KW-1185">Reference proteome</keyword>
<dbReference type="RefSeq" id="WP_013768506.1">
    <property type="nucleotide sequence ID" value="NC_015510.1"/>
</dbReference>
<dbReference type="HOGENOM" id="CLU_000445_114_67_10"/>
<feature type="transmembrane region" description="Helical" evidence="11">
    <location>
        <begin position="398"/>
        <end position="417"/>
    </location>
</feature>
<dbReference type="EC" id="2.7.13.3" evidence="3"/>
<dbReference type="SMART" id="SM00028">
    <property type="entry name" value="TPR"/>
    <property type="match status" value="4"/>
</dbReference>
<dbReference type="OrthoDB" id="1269247at2"/>
<feature type="coiled-coil region" evidence="10">
    <location>
        <begin position="423"/>
        <end position="450"/>
    </location>
</feature>
<accession>F4L3N4</accession>
<keyword evidence="10" id="KW-0175">Coiled coil</keyword>
<dbReference type="SUPFAM" id="SSF48452">
    <property type="entry name" value="TPR-like"/>
    <property type="match status" value="2"/>
</dbReference>
<dbReference type="PROSITE" id="PS50005">
    <property type="entry name" value="TPR"/>
    <property type="match status" value="1"/>
</dbReference>
<keyword evidence="5" id="KW-0808">Transferase</keyword>
<evidence type="ECO:0000256" key="6">
    <source>
        <dbReference type="ARBA" id="ARBA00022741"/>
    </source>
</evidence>
<keyword evidence="11" id="KW-1133">Transmembrane helix</keyword>
<dbReference type="Gene3D" id="1.25.40.10">
    <property type="entry name" value="Tetratricopeptide repeat domain"/>
    <property type="match status" value="2"/>
</dbReference>
<dbReference type="SMART" id="SM00387">
    <property type="entry name" value="HATPase_c"/>
    <property type="match status" value="1"/>
</dbReference>
<evidence type="ECO:0000256" key="10">
    <source>
        <dbReference type="SAM" id="Coils"/>
    </source>
</evidence>
<dbReference type="InterPro" id="IPR011990">
    <property type="entry name" value="TPR-like_helical_dom_sf"/>
</dbReference>